<feature type="compositionally biased region" description="Basic and acidic residues" evidence="1">
    <location>
        <begin position="1"/>
        <end position="24"/>
    </location>
</feature>
<keyword evidence="2" id="KW-0812">Transmembrane</keyword>
<feature type="region of interest" description="Disordered" evidence="1">
    <location>
        <begin position="1"/>
        <end position="51"/>
    </location>
</feature>
<feature type="transmembrane region" description="Helical" evidence="2">
    <location>
        <begin position="108"/>
        <end position="130"/>
    </location>
</feature>
<feature type="transmembrane region" description="Helical" evidence="2">
    <location>
        <begin position="136"/>
        <end position="157"/>
    </location>
</feature>
<evidence type="ECO:0000313" key="3">
    <source>
        <dbReference type="EMBL" id="EQD39605.1"/>
    </source>
</evidence>
<gene>
    <name evidence="3" type="ORF">B2A_11185</name>
</gene>
<evidence type="ECO:0000256" key="1">
    <source>
        <dbReference type="SAM" id="MobiDB-lite"/>
    </source>
</evidence>
<evidence type="ECO:0000256" key="2">
    <source>
        <dbReference type="SAM" id="Phobius"/>
    </source>
</evidence>
<name>T1ACQ1_9ZZZZ</name>
<reference evidence="3" key="2">
    <citation type="journal article" date="2014" name="ISME J.">
        <title>Microbial stratification in low pH oxic and suboxic macroscopic growths along an acid mine drainage.</title>
        <authorList>
            <person name="Mendez-Garcia C."/>
            <person name="Mesa V."/>
            <person name="Sprenger R.R."/>
            <person name="Richter M."/>
            <person name="Diez M.S."/>
            <person name="Solano J."/>
            <person name="Bargiela R."/>
            <person name="Golyshina O.V."/>
            <person name="Manteca A."/>
            <person name="Ramos J.L."/>
            <person name="Gallego J.R."/>
            <person name="Llorente I."/>
            <person name="Martins Dos Santos V.A."/>
            <person name="Jensen O.N."/>
            <person name="Pelaez A.I."/>
            <person name="Sanchez J."/>
            <person name="Ferrer M."/>
        </authorList>
    </citation>
    <scope>NUCLEOTIDE SEQUENCE</scope>
</reference>
<feature type="non-terminal residue" evidence="3">
    <location>
        <position position="226"/>
    </location>
</feature>
<protein>
    <submittedName>
        <fullName evidence="3">Type II secretion system protein</fullName>
    </submittedName>
</protein>
<reference evidence="3" key="1">
    <citation type="submission" date="2013-08" db="EMBL/GenBank/DDBJ databases">
        <authorList>
            <person name="Mendez C."/>
            <person name="Richter M."/>
            <person name="Ferrer M."/>
            <person name="Sanchez J."/>
        </authorList>
    </citation>
    <scope>NUCLEOTIDE SEQUENCE</scope>
</reference>
<organism evidence="3">
    <name type="scientific">mine drainage metagenome</name>
    <dbReference type="NCBI Taxonomy" id="410659"/>
    <lineage>
        <taxon>unclassified sequences</taxon>
        <taxon>metagenomes</taxon>
        <taxon>ecological metagenomes</taxon>
    </lineage>
</organism>
<accession>T1ACQ1</accession>
<comment type="caution">
    <text evidence="3">The sequence shown here is derived from an EMBL/GenBank/DDBJ whole genome shotgun (WGS) entry which is preliminary data.</text>
</comment>
<sequence>MIAMLGKKENRKVTVDGKEIELQPKPKKLGLFSKGRKSSNAKHTAAPASEYSKQLIKEVERETSDKDLVKPTKMKLYIEKLGSKQKGLEVALRQQGIKESLYDFVKRMLIASIMLAAVLGITTIILMIHIGIAAPAAVFLGFAVGIVAFYVGLNTFLQFPKHKSKSNAKIIERDIIFAARDLIISLRSGMPLFNALTSVSTGYGEASKEFAKVVQKVQLGTPLVDA</sequence>
<keyword evidence="2" id="KW-1133">Transmembrane helix</keyword>
<proteinExistence type="predicted"/>
<dbReference type="AlphaFoldDB" id="T1ACQ1"/>
<keyword evidence="2" id="KW-0472">Membrane</keyword>
<dbReference type="EMBL" id="AUZZ01008057">
    <property type="protein sequence ID" value="EQD39605.1"/>
    <property type="molecule type" value="Genomic_DNA"/>
</dbReference>